<organism evidence="2 3">
    <name type="scientific">Candidatus Neptunichlamydia vexilliferae</name>
    <dbReference type="NCBI Taxonomy" id="1651774"/>
    <lineage>
        <taxon>Bacteria</taxon>
        <taxon>Pseudomonadati</taxon>
        <taxon>Chlamydiota</taxon>
        <taxon>Chlamydiia</taxon>
        <taxon>Parachlamydiales</taxon>
        <taxon>Simkaniaceae</taxon>
        <taxon>Candidatus Neptunichlamydia</taxon>
    </lineage>
</organism>
<dbReference type="EMBL" id="JAAEJV010000043">
    <property type="protein sequence ID" value="MBF5059823.1"/>
    <property type="molecule type" value="Genomic_DNA"/>
</dbReference>
<dbReference type="Proteomes" id="UP001194714">
    <property type="component" value="Unassembled WGS sequence"/>
</dbReference>
<dbReference type="InterPro" id="IPR048469">
    <property type="entry name" value="YchJ-like_M"/>
</dbReference>
<dbReference type="Pfam" id="PF17775">
    <property type="entry name" value="YchJ_M-like"/>
    <property type="match status" value="1"/>
</dbReference>
<dbReference type="RefSeq" id="WP_194848144.1">
    <property type="nucleotide sequence ID" value="NZ_JAAEJV010000043.1"/>
</dbReference>
<proteinExistence type="predicted"/>
<name>A0ABS0B0A1_9BACT</name>
<dbReference type="SUPFAM" id="SSF54427">
    <property type="entry name" value="NTF2-like"/>
    <property type="match status" value="1"/>
</dbReference>
<evidence type="ECO:0000259" key="1">
    <source>
        <dbReference type="Pfam" id="PF17775"/>
    </source>
</evidence>
<accession>A0ABS0B0A1</accession>
<dbReference type="Pfam" id="PF02810">
    <property type="entry name" value="SEC-C"/>
    <property type="match status" value="1"/>
</dbReference>
<dbReference type="PANTHER" id="PTHR33747:SF1">
    <property type="entry name" value="ADENYLATE CYCLASE-ASSOCIATED CAP C-TERMINAL DOMAIN-CONTAINING PROTEIN"/>
    <property type="match status" value="1"/>
</dbReference>
<keyword evidence="3" id="KW-1185">Reference proteome</keyword>
<dbReference type="Gene3D" id="3.10.450.50">
    <property type="match status" value="1"/>
</dbReference>
<protein>
    <submittedName>
        <fullName evidence="2">UPF0225 protein YchJ</fullName>
    </submittedName>
</protein>
<dbReference type="PANTHER" id="PTHR33747">
    <property type="entry name" value="UPF0225 PROTEIN SCO1677"/>
    <property type="match status" value="1"/>
</dbReference>
<dbReference type="InterPro" id="IPR032710">
    <property type="entry name" value="NTF2-like_dom_sf"/>
</dbReference>
<gene>
    <name evidence="2" type="ORF">NEPTK9_001342</name>
</gene>
<sequence length="125" mass="14416">MICPCGSGRNYTDCCAPYVEGEKDAPTPEALMRSRYTAYHQNNLDYIEKTMQGEPTRLFKRAEAEGQNQETEWLTLTVYSSEEKGNRGTVSFLASFRYQGKAHGMQETSLFEKIEGKWYYTDRQV</sequence>
<reference evidence="2 3" key="1">
    <citation type="submission" date="2020-01" db="EMBL/GenBank/DDBJ databases">
        <title>Draft genome sequence of Cand. Neptunochlamydia vexilliferae K9.</title>
        <authorList>
            <person name="Schulz F."/>
            <person name="Koestlbacher S."/>
            <person name="Wascher F."/>
            <person name="Pizzetti I."/>
            <person name="Horn M."/>
        </authorList>
    </citation>
    <scope>NUCLEOTIDE SEQUENCE [LARGE SCALE GENOMIC DNA]</scope>
    <source>
        <strain evidence="2 3">K9</strain>
    </source>
</reference>
<feature type="domain" description="YchJ-like middle NTF2-like" evidence="1">
    <location>
        <begin position="27"/>
        <end position="122"/>
    </location>
</feature>
<evidence type="ECO:0000313" key="3">
    <source>
        <dbReference type="Proteomes" id="UP001194714"/>
    </source>
</evidence>
<dbReference type="InterPro" id="IPR004027">
    <property type="entry name" value="SEC_C_motif"/>
</dbReference>
<evidence type="ECO:0000313" key="2">
    <source>
        <dbReference type="EMBL" id="MBF5059823.1"/>
    </source>
</evidence>
<comment type="caution">
    <text evidence="2">The sequence shown here is derived from an EMBL/GenBank/DDBJ whole genome shotgun (WGS) entry which is preliminary data.</text>
</comment>